<protein>
    <recommendedName>
        <fullName evidence="4">Lipoprotein</fullName>
    </recommendedName>
</protein>
<evidence type="ECO:0008006" key="4">
    <source>
        <dbReference type="Google" id="ProtNLM"/>
    </source>
</evidence>
<sequence length="199" mass="22961">MKKMILTVFTVFALLLSACGTEETSSSKEESNEIDIHSYTVLSVKDEISGDFDQLTHKIVRLVANDSEIDEGEMEAIAEYYIESARDISGLNSARIFFVDDEDGLVYDSEYGNTFAWIDYDNREYSYSYGHMNEQSPKFNKKDHPDEDLEIYYSFFDLYTNQEFDDIKKQDEVMQLVADEFSISVEEVDEAVSNSMLSY</sequence>
<comment type="caution">
    <text evidence="2">The sequence shown here is derived from an EMBL/GenBank/DDBJ whole genome shotgun (WGS) entry which is preliminary data.</text>
</comment>
<dbReference type="RefSeq" id="WP_367779633.1">
    <property type="nucleotide sequence ID" value="NZ_JBFMIA010000007.1"/>
</dbReference>
<dbReference type="PROSITE" id="PS51257">
    <property type="entry name" value="PROKAR_LIPOPROTEIN"/>
    <property type="match status" value="1"/>
</dbReference>
<dbReference type="Proteomes" id="UP001556040">
    <property type="component" value="Unassembled WGS sequence"/>
</dbReference>
<feature type="signal peptide" evidence="1">
    <location>
        <begin position="1"/>
        <end position="20"/>
    </location>
</feature>
<keyword evidence="1" id="KW-0732">Signal</keyword>
<evidence type="ECO:0000313" key="3">
    <source>
        <dbReference type="Proteomes" id="UP001556040"/>
    </source>
</evidence>
<gene>
    <name evidence="2" type="ORF">AB1471_10090</name>
</gene>
<reference evidence="2 3" key="1">
    <citation type="journal article" date="1979" name="Int. J. Syst. Evol. Microbiol.">
        <title>Bacillus globisporus subsp. marinus subsp. nov.</title>
        <authorList>
            <person name="Liu H."/>
        </authorList>
    </citation>
    <scope>NUCLEOTIDE SEQUENCE [LARGE SCALE GENOMIC DNA]</scope>
    <source>
        <strain evidence="2 3">DSM 1297</strain>
    </source>
</reference>
<proteinExistence type="predicted"/>
<evidence type="ECO:0000313" key="2">
    <source>
        <dbReference type="EMBL" id="MEW9502146.1"/>
    </source>
</evidence>
<evidence type="ECO:0000256" key="1">
    <source>
        <dbReference type="SAM" id="SignalP"/>
    </source>
</evidence>
<accession>A0ABV3Q4T9</accession>
<keyword evidence="3" id="KW-1185">Reference proteome</keyword>
<feature type="chain" id="PRO_5046789830" description="Lipoprotein" evidence="1">
    <location>
        <begin position="21"/>
        <end position="199"/>
    </location>
</feature>
<dbReference type="EMBL" id="JBFMIA010000007">
    <property type="protein sequence ID" value="MEW9502146.1"/>
    <property type="molecule type" value="Genomic_DNA"/>
</dbReference>
<organism evidence="2 3">
    <name type="scientific">Jeotgalibacillus marinus</name>
    <dbReference type="NCBI Taxonomy" id="86667"/>
    <lineage>
        <taxon>Bacteria</taxon>
        <taxon>Bacillati</taxon>
        <taxon>Bacillota</taxon>
        <taxon>Bacilli</taxon>
        <taxon>Bacillales</taxon>
        <taxon>Caryophanaceae</taxon>
        <taxon>Jeotgalibacillus</taxon>
    </lineage>
</organism>
<name>A0ABV3Q4T9_9BACL</name>